<dbReference type="InterPro" id="IPR032675">
    <property type="entry name" value="LRR_dom_sf"/>
</dbReference>
<dbReference type="Gene3D" id="3.80.10.10">
    <property type="entry name" value="Ribonuclease Inhibitor"/>
    <property type="match status" value="1"/>
</dbReference>
<dbReference type="STRING" id="685588.A0A067TAZ1"/>
<accession>A0A067TAZ1</accession>
<evidence type="ECO:0000313" key="1">
    <source>
        <dbReference type="EMBL" id="KDR79497.1"/>
    </source>
</evidence>
<dbReference type="HOGENOM" id="CLU_048772_0_0_1"/>
<organism evidence="1 2">
    <name type="scientific">Galerina marginata (strain CBS 339.88)</name>
    <dbReference type="NCBI Taxonomy" id="685588"/>
    <lineage>
        <taxon>Eukaryota</taxon>
        <taxon>Fungi</taxon>
        <taxon>Dikarya</taxon>
        <taxon>Basidiomycota</taxon>
        <taxon>Agaricomycotina</taxon>
        <taxon>Agaricomycetes</taxon>
        <taxon>Agaricomycetidae</taxon>
        <taxon>Agaricales</taxon>
        <taxon>Agaricineae</taxon>
        <taxon>Strophariaceae</taxon>
        <taxon>Galerina</taxon>
    </lineage>
</organism>
<name>A0A067TAZ1_GALM3</name>
<dbReference type="AlphaFoldDB" id="A0A067TAZ1"/>
<dbReference type="Proteomes" id="UP000027222">
    <property type="component" value="Unassembled WGS sequence"/>
</dbReference>
<proteinExistence type="predicted"/>
<dbReference type="OrthoDB" id="3190489at2759"/>
<keyword evidence="2" id="KW-1185">Reference proteome</keyword>
<evidence type="ECO:0000313" key="2">
    <source>
        <dbReference type="Proteomes" id="UP000027222"/>
    </source>
</evidence>
<evidence type="ECO:0008006" key="3">
    <source>
        <dbReference type="Google" id="ProtNLM"/>
    </source>
</evidence>
<reference evidence="2" key="1">
    <citation type="journal article" date="2014" name="Proc. Natl. Acad. Sci. U.S.A.">
        <title>Extensive sampling of basidiomycete genomes demonstrates inadequacy of the white-rot/brown-rot paradigm for wood decay fungi.</title>
        <authorList>
            <person name="Riley R."/>
            <person name="Salamov A.A."/>
            <person name="Brown D.W."/>
            <person name="Nagy L.G."/>
            <person name="Floudas D."/>
            <person name="Held B.W."/>
            <person name="Levasseur A."/>
            <person name="Lombard V."/>
            <person name="Morin E."/>
            <person name="Otillar R."/>
            <person name="Lindquist E.A."/>
            <person name="Sun H."/>
            <person name="LaButti K.M."/>
            <person name="Schmutz J."/>
            <person name="Jabbour D."/>
            <person name="Luo H."/>
            <person name="Baker S.E."/>
            <person name="Pisabarro A.G."/>
            <person name="Walton J.D."/>
            <person name="Blanchette R.A."/>
            <person name="Henrissat B."/>
            <person name="Martin F."/>
            <person name="Cullen D."/>
            <person name="Hibbett D.S."/>
            <person name="Grigoriev I.V."/>
        </authorList>
    </citation>
    <scope>NUCLEOTIDE SEQUENCE [LARGE SCALE GENOMIC DNA]</scope>
    <source>
        <strain evidence="2">CBS 339.88</strain>
    </source>
</reference>
<protein>
    <recommendedName>
        <fullName evidence="3">F-box domain-containing protein</fullName>
    </recommendedName>
</protein>
<dbReference type="EMBL" id="KL142373">
    <property type="protein sequence ID" value="KDR79497.1"/>
    <property type="molecule type" value="Genomic_DNA"/>
</dbReference>
<gene>
    <name evidence="1" type="ORF">GALMADRAFT_1243212</name>
</gene>
<sequence length="447" mass="49816">MKSEDVPSIVRLPLEVLEVFVDFSSISAQLSISRVSRLFYSLTLRALYRDISLGTPSSVVACCRTLTSNPNAASTVRSFLVNYAYYSPASNSFLAAYYSLIKRALSSLLELQTLKLLVYDPYFVTLLNHFTLPALRQFECYLTPSAPLIEFLNRHPRISYLQVSPNENTSHAFSLSIEGISSTLPSLQLPGLQYFAGNVQSVPFLGTTGKLRAAIISWNAMDTDPDLAFAALQRSSCDSLGLLSCRRKGWNLDLIRSVSIRLPDLFSLHVSNVLLVDADPTETYLQEIRACLPRFTQLQRLNINCIDFWEMSNISPRIDKDFATVTEWGGACPSLVEISLPHSHGLSWYRISDNVWIPDPRHTAGGSWLYDTVVLRRHPKWNTIVASLEEKAVPTETEIGTASGGSFIDTIAIVKRQLDGILKKENIGLRSRSSLHHGSGEVRKAIQ</sequence>